<keyword evidence="2" id="KW-1185">Reference proteome</keyword>
<reference evidence="1 2" key="1">
    <citation type="submission" date="2020-07" db="EMBL/GenBank/DDBJ databases">
        <title>Halieaceae bacterium, F7430, whole genome shotgun sequencing project.</title>
        <authorList>
            <person name="Jiang S."/>
            <person name="Liu Z.W."/>
            <person name="Du Z.J."/>
        </authorList>
    </citation>
    <scope>NUCLEOTIDE SEQUENCE [LARGE SCALE GENOMIC DNA]</scope>
    <source>
        <strain evidence="1 2">F7430</strain>
    </source>
</reference>
<organism evidence="1 2">
    <name type="scientific">Sediminihaliea albiluteola</name>
    <dbReference type="NCBI Taxonomy" id="2758564"/>
    <lineage>
        <taxon>Bacteria</taxon>
        <taxon>Pseudomonadati</taxon>
        <taxon>Pseudomonadota</taxon>
        <taxon>Gammaproteobacteria</taxon>
        <taxon>Cellvibrionales</taxon>
        <taxon>Halieaceae</taxon>
        <taxon>Sediminihaliea</taxon>
    </lineage>
</organism>
<dbReference type="Proteomes" id="UP000539350">
    <property type="component" value="Unassembled WGS sequence"/>
</dbReference>
<comment type="caution">
    <text evidence="1">The sequence shown here is derived from an EMBL/GenBank/DDBJ whole genome shotgun (WGS) entry which is preliminary data.</text>
</comment>
<protein>
    <recommendedName>
        <fullName evidence="3">PasA protein</fullName>
    </recommendedName>
</protein>
<dbReference type="RefSeq" id="WP_182168925.1">
    <property type="nucleotide sequence ID" value="NZ_JACFXU010000013.1"/>
</dbReference>
<gene>
    <name evidence="1" type="ORF">H2508_03150</name>
</gene>
<proteinExistence type="predicted"/>
<evidence type="ECO:0000313" key="2">
    <source>
        <dbReference type="Proteomes" id="UP000539350"/>
    </source>
</evidence>
<evidence type="ECO:0000313" key="1">
    <source>
        <dbReference type="EMBL" id="MBA6412102.1"/>
    </source>
</evidence>
<accession>A0A7W2YII5</accession>
<name>A0A7W2YII5_9GAMM</name>
<dbReference type="AlphaFoldDB" id="A0A7W2YII5"/>
<sequence>MSSARGEANHSLYLASVLLRAWRREAEAQALPELILAQAYGPACQAHLLRSYGWFLLAVLNLDAAAANLPTAVADLPPTPAGQVLPAEIREFEQLERSGWLADLLQWQPPGTVPAGRLPGNLARSVPAEDFSPEQFQLWAGALDALYQRMADSLDEY</sequence>
<dbReference type="EMBL" id="JACFXU010000013">
    <property type="protein sequence ID" value="MBA6412102.1"/>
    <property type="molecule type" value="Genomic_DNA"/>
</dbReference>
<evidence type="ECO:0008006" key="3">
    <source>
        <dbReference type="Google" id="ProtNLM"/>
    </source>
</evidence>